<feature type="compositionally biased region" description="Low complexity" evidence="1">
    <location>
        <begin position="1"/>
        <end position="36"/>
    </location>
</feature>
<keyword evidence="2" id="KW-1185">Reference proteome</keyword>
<proteinExistence type="predicted"/>
<feature type="compositionally biased region" description="Pro residues" evidence="1">
    <location>
        <begin position="169"/>
        <end position="181"/>
    </location>
</feature>
<gene>
    <name evidence="3" type="primary">LOC125179126</name>
</gene>
<name>A0A979FSZ9_HYAAZ</name>
<dbReference type="Proteomes" id="UP000694843">
    <property type="component" value="Unplaced"/>
</dbReference>
<evidence type="ECO:0000256" key="1">
    <source>
        <dbReference type="SAM" id="MobiDB-lite"/>
    </source>
</evidence>
<dbReference type="RefSeq" id="XP_047740311.1">
    <property type="nucleotide sequence ID" value="XM_047884355.1"/>
</dbReference>
<protein>
    <submittedName>
        <fullName evidence="3">Uncharacterized protein LOC125179126</fullName>
    </submittedName>
</protein>
<feature type="region of interest" description="Disordered" evidence="1">
    <location>
        <begin position="216"/>
        <end position="249"/>
    </location>
</feature>
<dbReference type="OrthoDB" id="10643377at2759"/>
<evidence type="ECO:0000313" key="2">
    <source>
        <dbReference type="Proteomes" id="UP000694843"/>
    </source>
</evidence>
<dbReference type="GeneID" id="125179126"/>
<evidence type="ECO:0000313" key="3">
    <source>
        <dbReference type="RefSeq" id="XP_047740311.1"/>
    </source>
</evidence>
<reference evidence="3" key="1">
    <citation type="submission" date="2025-08" db="UniProtKB">
        <authorList>
            <consortium name="RefSeq"/>
        </authorList>
    </citation>
    <scope>IDENTIFICATION</scope>
    <source>
        <tissue evidence="3">Whole organism</tissue>
    </source>
</reference>
<feature type="compositionally biased region" description="Polar residues" evidence="1">
    <location>
        <begin position="223"/>
        <end position="249"/>
    </location>
</feature>
<feature type="compositionally biased region" description="Polar residues" evidence="1">
    <location>
        <begin position="143"/>
        <end position="154"/>
    </location>
</feature>
<feature type="region of interest" description="Disordered" evidence="1">
    <location>
        <begin position="1"/>
        <end position="187"/>
    </location>
</feature>
<dbReference type="AlphaFoldDB" id="A0A979FSZ9"/>
<accession>A0A979FSZ9</accession>
<sequence>MEAESSRSASSRNSRRGVPATAAGGARAATPLTAATSQYSSSDEEDAPGNLRRPRRGSHRTGDLDSSHRGPRTPVDGAGEEERGDFTGGSDTSQFTNPSLLPPDYYPPAYSSSSGDHYEHRRAAGTRRVPPSVSSSDNNSDTTYAESADINSSLRARMHAIDNDLAVTPPDPAPPEVPPRGPSHHHPLLTAQRRAAQQAAAAAAAGGATMLAGMVNMNGGSNGQPSPQYLDNPDDNYQQPTNTVFLSHG</sequence>
<feature type="compositionally biased region" description="Low complexity" evidence="1">
    <location>
        <begin position="126"/>
        <end position="142"/>
    </location>
</feature>
<organism evidence="2 3">
    <name type="scientific">Hyalella azteca</name>
    <name type="common">Amphipod</name>
    <dbReference type="NCBI Taxonomy" id="294128"/>
    <lineage>
        <taxon>Eukaryota</taxon>
        <taxon>Metazoa</taxon>
        <taxon>Ecdysozoa</taxon>
        <taxon>Arthropoda</taxon>
        <taxon>Crustacea</taxon>
        <taxon>Multicrustacea</taxon>
        <taxon>Malacostraca</taxon>
        <taxon>Eumalacostraca</taxon>
        <taxon>Peracarida</taxon>
        <taxon>Amphipoda</taxon>
        <taxon>Senticaudata</taxon>
        <taxon>Talitrida</taxon>
        <taxon>Talitroidea</taxon>
        <taxon>Hyalellidae</taxon>
        <taxon>Hyalella</taxon>
    </lineage>
</organism>
<dbReference type="KEGG" id="hazt:125179126"/>